<keyword evidence="4" id="KW-0067">ATP-binding</keyword>
<evidence type="ECO:0000256" key="2">
    <source>
        <dbReference type="ARBA" id="ARBA00022598"/>
    </source>
</evidence>
<dbReference type="GO" id="GO:0005524">
    <property type="term" value="F:ATP binding"/>
    <property type="evidence" value="ECO:0007669"/>
    <property type="project" value="UniProtKB-KW"/>
</dbReference>
<dbReference type="InterPro" id="IPR014729">
    <property type="entry name" value="Rossmann-like_a/b/a_fold"/>
</dbReference>
<sequence>MQFRIYNTLTRKIEEFRPLKPNHVGIYMCGMTVQDRPHLGHIRTFLVGDILRRYLEYLGFEVTYVQNFTDIDDKIIKKAQEENIDWRSLGQKYVDKYLKSAEKLNI</sequence>
<comment type="subunit">
    <text evidence="1">Monomer.</text>
</comment>
<dbReference type="GO" id="GO:0006423">
    <property type="term" value="P:cysteinyl-tRNA aminoacylation"/>
    <property type="evidence" value="ECO:0007669"/>
    <property type="project" value="TreeGrafter"/>
</dbReference>
<keyword evidence="3" id="KW-0547">Nucleotide-binding</keyword>
<dbReference type="EMBL" id="DRTX01000035">
    <property type="protein sequence ID" value="HHF52844.1"/>
    <property type="molecule type" value="Genomic_DNA"/>
</dbReference>
<dbReference type="GO" id="GO:0004817">
    <property type="term" value="F:cysteine-tRNA ligase activity"/>
    <property type="evidence" value="ECO:0007669"/>
    <property type="project" value="TreeGrafter"/>
</dbReference>
<evidence type="ECO:0000256" key="4">
    <source>
        <dbReference type="ARBA" id="ARBA00022840"/>
    </source>
</evidence>
<proteinExistence type="predicted"/>
<protein>
    <submittedName>
        <fullName evidence="6">Cysteine--tRNA ligase</fullName>
    </submittedName>
</protein>
<comment type="caution">
    <text evidence="6">The sequence shown here is derived from an EMBL/GenBank/DDBJ whole genome shotgun (WGS) entry which is preliminary data.</text>
</comment>
<dbReference type="Gene3D" id="3.40.50.620">
    <property type="entry name" value="HUPs"/>
    <property type="match status" value="1"/>
</dbReference>
<keyword evidence="2 6" id="KW-0436">Ligase</keyword>
<dbReference type="InterPro" id="IPR032678">
    <property type="entry name" value="tRNA-synt_1_cat_dom"/>
</dbReference>
<dbReference type="Proteomes" id="UP000886050">
    <property type="component" value="Unassembled WGS sequence"/>
</dbReference>
<dbReference type="PANTHER" id="PTHR10890">
    <property type="entry name" value="CYSTEINYL-TRNA SYNTHETASE"/>
    <property type="match status" value="1"/>
</dbReference>
<evidence type="ECO:0000259" key="5">
    <source>
        <dbReference type="Pfam" id="PF01406"/>
    </source>
</evidence>
<evidence type="ECO:0000256" key="3">
    <source>
        <dbReference type="ARBA" id="ARBA00022741"/>
    </source>
</evidence>
<feature type="non-terminal residue" evidence="6">
    <location>
        <position position="106"/>
    </location>
</feature>
<organism evidence="6">
    <name type="scientific">candidate division WOR-3 bacterium</name>
    <dbReference type="NCBI Taxonomy" id="2052148"/>
    <lineage>
        <taxon>Bacteria</taxon>
        <taxon>Bacteria division WOR-3</taxon>
    </lineage>
</organism>
<reference evidence="6" key="1">
    <citation type="journal article" date="2020" name="mSystems">
        <title>Genome- and Community-Level Interaction Insights into Carbon Utilization and Element Cycling Functions of Hydrothermarchaeota in Hydrothermal Sediment.</title>
        <authorList>
            <person name="Zhou Z."/>
            <person name="Liu Y."/>
            <person name="Xu W."/>
            <person name="Pan J."/>
            <person name="Luo Z.H."/>
            <person name="Li M."/>
        </authorList>
    </citation>
    <scope>NUCLEOTIDE SEQUENCE [LARGE SCALE GENOMIC DNA]</scope>
    <source>
        <strain evidence="6">HyVt-96</strain>
    </source>
</reference>
<feature type="domain" description="tRNA synthetases class I catalytic" evidence="5">
    <location>
        <begin position="16"/>
        <end position="106"/>
    </location>
</feature>
<dbReference type="SUPFAM" id="SSF52374">
    <property type="entry name" value="Nucleotidylyl transferase"/>
    <property type="match status" value="1"/>
</dbReference>
<dbReference type="Pfam" id="PF01406">
    <property type="entry name" value="tRNA-synt_1e"/>
    <property type="match status" value="1"/>
</dbReference>
<accession>A0A7V5LTM9</accession>
<dbReference type="PANTHER" id="PTHR10890:SF3">
    <property type="entry name" value="CYSTEINE--TRNA LIGASE, CYTOPLASMIC"/>
    <property type="match status" value="1"/>
</dbReference>
<name>A0A7V5LTM9_UNCW3</name>
<evidence type="ECO:0000256" key="1">
    <source>
        <dbReference type="ARBA" id="ARBA00011245"/>
    </source>
</evidence>
<dbReference type="InterPro" id="IPR024909">
    <property type="entry name" value="Cys-tRNA/MSH_ligase"/>
</dbReference>
<dbReference type="GO" id="GO:0005737">
    <property type="term" value="C:cytoplasm"/>
    <property type="evidence" value="ECO:0007669"/>
    <property type="project" value="TreeGrafter"/>
</dbReference>
<evidence type="ECO:0000313" key="6">
    <source>
        <dbReference type="EMBL" id="HHF52844.1"/>
    </source>
</evidence>
<dbReference type="AlphaFoldDB" id="A0A7V5LTM9"/>
<gene>
    <name evidence="6" type="ORF">ENL43_00590</name>
</gene>